<name>X0RIP4_9ZZZZ</name>
<dbReference type="SUPFAM" id="SSF51126">
    <property type="entry name" value="Pectin lyase-like"/>
    <property type="match status" value="1"/>
</dbReference>
<dbReference type="InterPro" id="IPR012334">
    <property type="entry name" value="Pectin_lyas_fold"/>
</dbReference>
<protein>
    <recommendedName>
        <fullName evidence="2">Right handed beta helix domain-containing protein</fullName>
    </recommendedName>
</protein>
<dbReference type="AlphaFoldDB" id="X0RIP4"/>
<dbReference type="EMBL" id="BARS01002501">
    <property type="protein sequence ID" value="GAF68638.1"/>
    <property type="molecule type" value="Genomic_DNA"/>
</dbReference>
<dbReference type="InterPro" id="IPR006626">
    <property type="entry name" value="PbH1"/>
</dbReference>
<dbReference type="SMART" id="SM00710">
    <property type="entry name" value="PbH1"/>
    <property type="match status" value="6"/>
</dbReference>
<proteinExistence type="predicted"/>
<dbReference type="InterPro" id="IPR011050">
    <property type="entry name" value="Pectin_lyase_fold/virulence"/>
</dbReference>
<accession>X0RIP4</accession>
<dbReference type="Gene3D" id="2.160.20.10">
    <property type="entry name" value="Single-stranded right-handed beta-helix, Pectin lyase-like"/>
    <property type="match status" value="1"/>
</dbReference>
<evidence type="ECO:0000313" key="1">
    <source>
        <dbReference type="EMBL" id="GAF68638.1"/>
    </source>
</evidence>
<gene>
    <name evidence="1" type="ORF">S01H1_04770</name>
</gene>
<feature type="non-terminal residue" evidence="1">
    <location>
        <position position="1"/>
    </location>
</feature>
<organism evidence="1">
    <name type="scientific">marine sediment metagenome</name>
    <dbReference type="NCBI Taxonomy" id="412755"/>
    <lineage>
        <taxon>unclassified sequences</taxon>
        <taxon>metagenomes</taxon>
        <taxon>ecological metagenomes</taxon>
    </lineage>
</organism>
<feature type="non-terminal residue" evidence="1">
    <location>
        <position position="499"/>
    </location>
</feature>
<reference evidence="1" key="1">
    <citation type="journal article" date="2014" name="Front. Microbiol.">
        <title>High frequency of phylogenetically diverse reductive dehalogenase-homologous genes in deep subseafloor sedimentary metagenomes.</title>
        <authorList>
            <person name="Kawai M."/>
            <person name="Futagami T."/>
            <person name="Toyoda A."/>
            <person name="Takaki Y."/>
            <person name="Nishi S."/>
            <person name="Hori S."/>
            <person name="Arai W."/>
            <person name="Tsubouchi T."/>
            <person name="Morono Y."/>
            <person name="Uchiyama I."/>
            <person name="Ito T."/>
            <person name="Fujiyama A."/>
            <person name="Inagaki F."/>
            <person name="Takami H."/>
        </authorList>
    </citation>
    <scope>NUCLEOTIDE SEQUENCE</scope>
    <source>
        <strain evidence="1">Expedition CK06-06</strain>
    </source>
</reference>
<sequence>HAAEILTGGSSFYGNIQDAIDAADPGDTIQVYAGTYNEDLKIENKTGITLRSENGKDTTTITTTTKPGIEIQGTAGGFTLGGATGQGFTIDGTAGHLIVLANSPSGVTISFNEIDTTDGGATRGISVGVAGATSLIVSNNTFIASSGDGALSAWDGPTVDVTVSGNEFNGSGAYAIQFSGVTSTSGNSTISGNNITGYTGAGAIVITNGTGTSDLVISGNEVTECSYGVRFEEECIYGTPGAMTTVTVTENQITNNNTGLKIGASIYILASNFAINYNSFVGNLTPTTGLANSNTEEVDATCNWWGHASGPSGEGPGTGDAVSVNVDYEPWLLVEGGSCVDFDQVQVLQDGWTLVSTDNWIDTTETSWQGVTMAYKYTPSAAYEEADVPDLVPVNALYLKTDGGGGIAITYSGGVPVASSKDLEAGWNLISSATTDCAGDVLSPLRYVQVGQEQGIGLTTLVSQGSYNRYSDSFYKATLTDADCMGLHEITLIPFDGYW</sequence>
<evidence type="ECO:0008006" key="2">
    <source>
        <dbReference type="Google" id="ProtNLM"/>
    </source>
</evidence>
<comment type="caution">
    <text evidence="1">The sequence shown here is derived from an EMBL/GenBank/DDBJ whole genome shotgun (WGS) entry which is preliminary data.</text>
</comment>